<dbReference type="PANTHER" id="PTHR45286">
    <property type="entry name" value="CHAPERONE DNAJ-DOMAIN SUPERFAMILY PROTEIN"/>
    <property type="match status" value="1"/>
</dbReference>
<evidence type="ECO:0000256" key="1">
    <source>
        <dbReference type="SAM" id="MobiDB-lite"/>
    </source>
</evidence>
<comment type="caution">
    <text evidence="2">The sequence shown here is derived from an EMBL/GenBank/DDBJ whole genome shotgun (WGS) entry which is preliminary data.</text>
</comment>
<dbReference type="PANTHER" id="PTHR45286:SF1">
    <property type="entry name" value="CHAPERONE DNAJ-DOMAIN SUPERFAMILY PROTEIN"/>
    <property type="match status" value="1"/>
</dbReference>
<name>A0A9W7G934_9STRA</name>
<protein>
    <submittedName>
        <fullName evidence="2">Uncharacterized protein</fullName>
    </submittedName>
</protein>
<dbReference type="Proteomes" id="UP001165065">
    <property type="component" value="Unassembled WGS sequence"/>
</dbReference>
<accession>A0A9W7G934</accession>
<dbReference type="EMBL" id="BRYA01000128">
    <property type="protein sequence ID" value="GMI40437.1"/>
    <property type="molecule type" value="Genomic_DNA"/>
</dbReference>
<keyword evidence="3" id="KW-1185">Reference proteome</keyword>
<evidence type="ECO:0000313" key="2">
    <source>
        <dbReference type="EMBL" id="GMI40437.1"/>
    </source>
</evidence>
<gene>
    <name evidence="2" type="ORF">TrCOL_g95</name>
</gene>
<reference evidence="3" key="1">
    <citation type="journal article" date="2023" name="Commun. Biol.">
        <title>Genome analysis of Parmales, the sister group of diatoms, reveals the evolutionary specialization of diatoms from phago-mixotrophs to photoautotrophs.</title>
        <authorList>
            <person name="Ban H."/>
            <person name="Sato S."/>
            <person name="Yoshikawa S."/>
            <person name="Yamada K."/>
            <person name="Nakamura Y."/>
            <person name="Ichinomiya M."/>
            <person name="Sato N."/>
            <person name="Blanc-Mathieu R."/>
            <person name="Endo H."/>
            <person name="Kuwata A."/>
            <person name="Ogata H."/>
        </authorList>
    </citation>
    <scope>NUCLEOTIDE SEQUENCE [LARGE SCALE GENOMIC DNA]</scope>
</reference>
<sequence length="421" mass="47173">MTVRTAADILGLDKTGNIDKIIVKTSDFQHLTEARDVLLLALKNRGGDKDSISMSGLLNTNNPLNQTSYGGGMNRPENVVESYVEFAEFVKEKGLGKMEEIIRSREGHSGFGKSRRKGLSKDSGLQSSSRDVTRRSKRGFGKELKEGLDRAYFGPDVREEVKRGTEFPWSFELERRNLYKLPITGSKYQGRSSDSLVNTDTSFSNVVEMVVGRKLLGRVTSKITSGEEEERLLFHYGDNTTEGRRRRVPDDIGGGYTYKVDVIRDGDVVATVEDDGGVKTGLFGNVTGRMKGRKRRVTVVRSGGKEGTEIETHRIVWHRTPGVETGVIFKSNKDLTKGKMEGKIVRCELPPSTMWAWEPRRESHDVGGFHIEKTDQYKGFDDGDGDYMQPMENWKGGISPEIPILLCSFMTLDIEYKDGFT</sequence>
<evidence type="ECO:0000313" key="3">
    <source>
        <dbReference type="Proteomes" id="UP001165065"/>
    </source>
</evidence>
<feature type="region of interest" description="Disordered" evidence="1">
    <location>
        <begin position="106"/>
        <end position="140"/>
    </location>
</feature>
<proteinExistence type="predicted"/>
<dbReference type="OrthoDB" id="445556at2759"/>
<organism evidence="2 3">
    <name type="scientific">Triparma columacea</name>
    <dbReference type="NCBI Taxonomy" id="722753"/>
    <lineage>
        <taxon>Eukaryota</taxon>
        <taxon>Sar</taxon>
        <taxon>Stramenopiles</taxon>
        <taxon>Ochrophyta</taxon>
        <taxon>Bolidophyceae</taxon>
        <taxon>Parmales</taxon>
        <taxon>Triparmaceae</taxon>
        <taxon>Triparma</taxon>
    </lineage>
</organism>
<dbReference type="AlphaFoldDB" id="A0A9W7G934"/>